<proteinExistence type="predicted"/>
<dbReference type="Proteomes" id="UP001519309">
    <property type="component" value="Unassembled WGS sequence"/>
</dbReference>
<dbReference type="EMBL" id="CP016279">
    <property type="protein sequence ID" value="ANP50453.1"/>
    <property type="molecule type" value="Genomic_DNA"/>
</dbReference>
<evidence type="ECO:0000313" key="3">
    <source>
        <dbReference type="EMBL" id="MBP2047839.1"/>
    </source>
</evidence>
<reference evidence="2 4" key="1">
    <citation type="submission" date="2016-06" db="EMBL/GenBank/DDBJ databases">
        <title>Complete genome sequence of Streptomyces griseochromogenes ATCC 14511, the Blasticidin S producer.</title>
        <authorList>
            <person name="Wu L."/>
        </authorList>
    </citation>
    <scope>NUCLEOTIDE SEQUENCE [LARGE SCALE GENOMIC DNA]</scope>
    <source>
        <strain evidence="2 4">ATCC 14511</strain>
    </source>
</reference>
<evidence type="ECO:0000313" key="2">
    <source>
        <dbReference type="EMBL" id="ANP50453.1"/>
    </source>
</evidence>
<name>A0A1B1AV53_9ACTN</name>
<evidence type="ECO:0000313" key="5">
    <source>
        <dbReference type="Proteomes" id="UP001519309"/>
    </source>
</evidence>
<dbReference type="KEGG" id="sgs:AVL59_13235"/>
<gene>
    <name evidence="2" type="ORF">AVL59_13235</name>
    <name evidence="3" type="ORF">J2Z21_000763</name>
</gene>
<dbReference type="EMBL" id="JAGGLP010000002">
    <property type="protein sequence ID" value="MBP2047839.1"/>
    <property type="molecule type" value="Genomic_DNA"/>
</dbReference>
<dbReference type="Proteomes" id="UP000092659">
    <property type="component" value="Chromosome"/>
</dbReference>
<accession>A0A1B1AV53</accession>
<evidence type="ECO:0000313" key="4">
    <source>
        <dbReference type="Proteomes" id="UP000092659"/>
    </source>
</evidence>
<feature type="region of interest" description="Disordered" evidence="1">
    <location>
        <begin position="69"/>
        <end position="92"/>
    </location>
</feature>
<sequence>MFALFLKNSLIVLMAAFMALLVLSGRQAPRSGGRQDYCTSMRVAPHSLSGRLDSGRNADPHSLPVIRWCADSPRHGRPGEAGSVQRLHTSSE</sequence>
<evidence type="ECO:0000256" key="1">
    <source>
        <dbReference type="SAM" id="MobiDB-lite"/>
    </source>
</evidence>
<protein>
    <submittedName>
        <fullName evidence="2">Uncharacterized protein</fullName>
    </submittedName>
</protein>
<keyword evidence="5" id="KW-1185">Reference proteome</keyword>
<dbReference type="RefSeq" id="WP_067303207.1">
    <property type="nucleotide sequence ID" value="NZ_CP016279.1"/>
</dbReference>
<reference evidence="3 5" key="2">
    <citation type="submission" date="2021-03" db="EMBL/GenBank/DDBJ databases">
        <title>Genomic Encyclopedia of Type Strains, Phase IV (KMG-IV): sequencing the most valuable type-strain genomes for metagenomic binning, comparative biology and taxonomic classification.</title>
        <authorList>
            <person name="Goeker M."/>
        </authorList>
    </citation>
    <scope>NUCLEOTIDE SEQUENCE [LARGE SCALE GENOMIC DNA]</scope>
    <source>
        <strain evidence="3 5">DSM 40499</strain>
    </source>
</reference>
<organism evidence="2 4">
    <name type="scientific">Streptomyces griseochromogenes</name>
    <dbReference type="NCBI Taxonomy" id="68214"/>
    <lineage>
        <taxon>Bacteria</taxon>
        <taxon>Bacillati</taxon>
        <taxon>Actinomycetota</taxon>
        <taxon>Actinomycetes</taxon>
        <taxon>Kitasatosporales</taxon>
        <taxon>Streptomycetaceae</taxon>
        <taxon>Streptomyces</taxon>
    </lineage>
</organism>
<dbReference type="AlphaFoldDB" id="A0A1B1AV53"/>